<keyword evidence="5 6" id="KW-0472">Membrane</keyword>
<dbReference type="RefSeq" id="WP_184102562.1">
    <property type="nucleotide sequence ID" value="NZ_JACHHN010000008.1"/>
</dbReference>
<evidence type="ECO:0000259" key="7">
    <source>
        <dbReference type="Pfam" id="PF06271"/>
    </source>
</evidence>
<dbReference type="PANTHER" id="PTHR36115">
    <property type="entry name" value="PROLINE-RICH ANTIGEN HOMOLOG-RELATED"/>
    <property type="match status" value="1"/>
</dbReference>
<keyword evidence="4 6" id="KW-1133">Transmembrane helix</keyword>
<dbReference type="InterPro" id="IPR051791">
    <property type="entry name" value="Pra-immunoreactive"/>
</dbReference>
<evidence type="ECO:0000256" key="2">
    <source>
        <dbReference type="ARBA" id="ARBA00022475"/>
    </source>
</evidence>
<reference evidence="8 9" key="1">
    <citation type="submission" date="2020-08" db="EMBL/GenBank/DDBJ databases">
        <title>Genomic Encyclopedia of Type Strains, Phase IV (KMG-IV): sequencing the most valuable type-strain genomes for metagenomic binning, comparative biology and taxonomic classification.</title>
        <authorList>
            <person name="Goeker M."/>
        </authorList>
    </citation>
    <scope>NUCLEOTIDE SEQUENCE [LARGE SCALE GENOMIC DNA]</scope>
    <source>
        <strain evidence="8 9">DSM 18233</strain>
    </source>
</reference>
<protein>
    <submittedName>
        <fullName evidence="8">Putative RDD family membrane protein YckC</fullName>
    </submittedName>
</protein>
<sequence>MTQVNPYQAPVASLELGVEESGELATRGQRFKAVLVDLLTFVGCGLIAGIGVPLQKNGSTMAGTLFVSLAVLAGVAILIYNLVLMSRNGQTIGKRSIGIRIVRQNGDDCGALRIIFMRALPIALLAGLANIVTHTQGAGQLVNLIDVLLIFRASHLCLHDNIADTMVVVA</sequence>
<evidence type="ECO:0000256" key="1">
    <source>
        <dbReference type="ARBA" id="ARBA00004651"/>
    </source>
</evidence>
<comment type="subcellular location">
    <subcellularLocation>
        <location evidence="1">Cell membrane</location>
        <topology evidence="1">Multi-pass membrane protein</topology>
    </subcellularLocation>
</comment>
<keyword evidence="3 6" id="KW-0812">Transmembrane</keyword>
<feature type="transmembrane region" description="Helical" evidence="6">
    <location>
        <begin position="60"/>
        <end position="84"/>
    </location>
</feature>
<dbReference type="Pfam" id="PF06271">
    <property type="entry name" value="RDD"/>
    <property type="match status" value="1"/>
</dbReference>
<evidence type="ECO:0000256" key="5">
    <source>
        <dbReference type="ARBA" id="ARBA00023136"/>
    </source>
</evidence>
<keyword evidence="2" id="KW-1003">Cell membrane</keyword>
<dbReference type="Proteomes" id="UP000543030">
    <property type="component" value="Unassembled WGS sequence"/>
</dbReference>
<dbReference type="InterPro" id="IPR010432">
    <property type="entry name" value="RDD"/>
</dbReference>
<keyword evidence="9" id="KW-1185">Reference proteome</keyword>
<evidence type="ECO:0000313" key="9">
    <source>
        <dbReference type="Proteomes" id="UP000543030"/>
    </source>
</evidence>
<organism evidence="8 9">
    <name type="scientific">Silvimonas terrae</name>
    <dbReference type="NCBI Taxonomy" id="300266"/>
    <lineage>
        <taxon>Bacteria</taxon>
        <taxon>Pseudomonadati</taxon>
        <taxon>Pseudomonadota</taxon>
        <taxon>Betaproteobacteria</taxon>
        <taxon>Neisseriales</taxon>
        <taxon>Chitinibacteraceae</taxon>
        <taxon>Silvimonas</taxon>
    </lineage>
</organism>
<dbReference type="EMBL" id="JACHHN010000008">
    <property type="protein sequence ID" value="MBB5192914.1"/>
    <property type="molecule type" value="Genomic_DNA"/>
</dbReference>
<name>A0A840RK00_9NEIS</name>
<feature type="transmembrane region" description="Helical" evidence="6">
    <location>
        <begin position="34"/>
        <end position="54"/>
    </location>
</feature>
<proteinExistence type="predicted"/>
<comment type="caution">
    <text evidence="8">The sequence shown here is derived from an EMBL/GenBank/DDBJ whole genome shotgun (WGS) entry which is preliminary data.</text>
</comment>
<dbReference type="GO" id="GO:0005886">
    <property type="term" value="C:plasma membrane"/>
    <property type="evidence" value="ECO:0007669"/>
    <property type="project" value="UniProtKB-SubCell"/>
</dbReference>
<evidence type="ECO:0000256" key="6">
    <source>
        <dbReference type="SAM" id="Phobius"/>
    </source>
</evidence>
<dbReference type="AlphaFoldDB" id="A0A840RK00"/>
<gene>
    <name evidence="8" type="ORF">HNQ50_003668</name>
</gene>
<accession>A0A840RK00</accession>
<evidence type="ECO:0000313" key="8">
    <source>
        <dbReference type="EMBL" id="MBB5192914.1"/>
    </source>
</evidence>
<evidence type="ECO:0000256" key="4">
    <source>
        <dbReference type="ARBA" id="ARBA00022989"/>
    </source>
</evidence>
<evidence type="ECO:0000256" key="3">
    <source>
        <dbReference type="ARBA" id="ARBA00022692"/>
    </source>
</evidence>
<feature type="domain" description="RDD" evidence="7">
    <location>
        <begin position="25"/>
        <end position="163"/>
    </location>
</feature>
<dbReference type="PANTHER" id="PTHR36115:SF4">
    <property type="entry name" value="MEMBRANE PROTEIN"/>
    <property type="match status" value="1"/>
</dbReference>